<protein>
    <recommendedName>
        <fullName evidence="2">Anti-sigma factor antagonist</fullName>
    </recommendedName>
</protein>
<dbReference type="Pfam" id="PF01740">
    <property type="entry name" value="STAS"/>
    <property type="match status" value="1"/>
</dbReference>
<evidence type="ECO:0000313" key="5">
    <source>
        <dbReference type="Proteomes" id="UP001589788"/>
    </source>
</evidence>
<dbReference type="PANTHER" id="PTHR33495">
    <property type="entry name" value="ANTI-SIGMA FACTOR ANTAGONIST TM_1081-RELATED-RELATED"/>
    <property type="match status" value="1"/>
</dbReference>
<name>A0ABV6C1Y6_9ACTN</name>
<dbReference type="CDD" id="cd07043">
    <property type="entry name" value="STAS_anti-anti-sigma_factors"/>
    <property type="match status" value="1"/>
</dbReference>
<evidence type="ECO:0000256" key="2">
    <source>
        <dbReference type="RuleBase" id="RU003749"/>
    </source>
</evidence>
<dbReference type="RefSeq" id="WP_248105805.1">
    <property type="nucleotide sequence ID" value="NZ_JAKHEX010000003.1"/>
</dbReference>
<organism evidence="4 5">
    <name type="scientific">Aciditerrimonas ferrireducens</name>
    <dbReference type="NCBI Taxonomy" id="667306"/>
    <lineage>
        <taxon>Bacteria</taxon>
        <taxon>Bacillati</taxon>
        <taxon>Actinomycetota</taxon>
        <taxon>Acidimicrobiia</taxon>
        <taxon>Acidimicrobiales</taxon>
        <taxon>Acidimicrobiaceae</taxon>
        <taxon>Aciditerrimonas</taxon>
    </lineage>
</organism>
<dbReference type="Proteomes" id="UP001589788">
    <property type="component" value="Unassembled WGS sequence"/>
</dbReference>
<dbReference type="EMBL" id="JBHLYQ010000044">
    <property type="protein sequence ID" value="MFC0081706.1"/>
    <property type="molecule type" value="Genomic_DNA"/>
</dbReference>
<gene>
    <name evidence="4" type="ORF">ACFFRE_06050</name>
</gene>
<sequence length="111" mass="11741">MEVSFDETEEGDAAVLVVRGEVDLSSAPQLRQRLLGLATGGPRTVVVDLTGVSFIDSTGLGVLVSALKRLRAEGGDLRLAVDRPQIAKVLEITGLDTVFLVAPTVEEAARR</sequence>
<dbReference type="SUPFAM" id="SSF52091">
    <property type="entry name" value="SpoIIaa-like"/>
    <property type="match status" value="1"/>
</dbReference>
<proteinExistence type="inferred from homology"/>
<evidence type="ECO:0000256" key="1">
    <source>
        <dbReference type="ARBA" id="ARBA00009013"/>
    </source>
</evidence>
<comment type="similarity">
    <text evidence="1 2">Belongs to the anti-sigma-factor antagonist family.</text>
</comment>
<dbReference type="NCBIfam" id="TIGR00377">
    <property type="entry name" value="ant_ant_sig"/>
    <property type="match status" value="1"/>
</dbReference>
<dbReference type="Gene3D" id="3.30.750.24">
    <property type="entry name" value="STAS domain"/>
    <property type="match status" value="1"/>
</dbReference>
<comment type="caution">
    <text evidence="4">The sequence shown here is derived from an EMBL/GenBank/DDBJ whole genome shotgun (WGS) entry which is preliminary data.</text>
</comment>
<dbReference type="InterPro" id="IPR002645">
    <property type="entry name" value="STAS_dom"/>
</dbReference>
<dbReference type="InterPro" id="IPR003658">
    <property type="entry name" value="Anti-sigma_ant"/>
</dbReference>
<evidence type="ECO:0000259" key="3">
    <source>
        <dbReference type="PROSITE" id="PS50801"/>
    </source>
</evidence>
<keyword evidence="5" id="KW-1185">Reference proteome</keyword>
<feature type="domain" description="STAS" evidence="3">
    <location>
        <begin position="3"/>
        <end position="111"/>
    </location>
</feature>
<dbReference type="InterPro" id="IPR036513">
    <property type="entry name" value="STAS_dom_sf"/>
</dbReference>
<accession>A0ABV6C1Y6</accession>
<reference evidence="4 5" key="1">
    <citation type="submission" date="2024-09" db="EMBL/GenBank/DDBJ databases">
        <authorList>
            <person name="Sun Q."/>
            <person name="Mori K."/>
        </authorList>
    </citation>
    <scope>NUCLEOTIDE SEQUENCE [LARGE SCALE GENOMIC DNA]</scope>
    <source>
        <strain evidence="4 5">JCM 15389</strain>
    </source>
</reference>
<dbReference type="PROSITE" id="PS50801">
    <property type="entry name" value="STAS"/>
    <property type="match status" value="1"/>
</dbReference>
<evidence type="ECO:0000313" key="4">
    <source>
        <dbReference type="EMBL" id="MFC0081706.1"/>
    </source>
</evidence>
<dbReference type="PANTHER" id="PTHR33495:SF2">
    <property type="entry name" value="ANTI-SIGMA FACTOR ANTAGONIST TM_1081-RELATED"/>
    <property type="match status" value="1"/>
</dbReference>